<dbReference type="PANTHER" id="PTHR33067">
    <property type="entry name" value="RNA-DIRECTED DNA POLYMERASE-RELATED"/>
    <property type="match status" value="1"/>
</dbReference>
<dbReference type="CDD" id="cd00303">
    <property type="entry name" value="retropepsin_like"/>
    <property type="match status" value="2"/>
</dbReference>
<protein>
    <recommendedName>
        <fullName evidence="4">Aspartic peptidase DDI1-type domain-containing protein</fullName>
    </recommendedName>
</protein>
<dbReference type="EMBL" id="QGKX02001290">
    <property type="protein sequence ID" value="KAF3541137.1"/>
    <property type="molecule type" value="Genomic_DNA"/>
</dbReference>
<feature type="region of interest" description="Disordered" evidence="1">
    <location>
        <begin position="1"/>
        <end position="35"/>
    </location>
</feature>
<dbReference type="Proteomes" id="UP000712600">
    <property type="component" value="Unassembled WGS sequence"/>
</dbReference>
<organism evidence="2 3">
    <name type="scientific">Brassica cretica</name>
    <name type="common">Mustard</name>
    <dbReference type="NCBI Taxonomy" id="69181"/>
    <lineage>
        <taxon>Eukaryota</taxon>
        <taxon>Viridiplantae</taxon>
        <taxon>Streptophyta</taxon>
        <taxon>Embryophyta</taxon>
        <taxon>Tracheophyta</taxon>
        <taxon>Spermatophyta</taxon>
        <taxon>Magnoliopsida</taxon>
        <taxon>eudicotyledons</taxon>
        <taxon>Gunneridae</taxon>
        <taxon>Pentapetalae</taxon>
        <taxon>rosids</taxon>
        <taxon>malvids</taxon>
        <taxon>Brassicales</taxon>
        <taxon>Brassicaceae</taxon>
        <taxon>Brassiceae</taxon>
        <taxon>Brassica</taxon>
    </lineage>
</organism>
<dbReference type="PANTHER" id="PTHR33067:SF31">
    <property type="entry name" value="RNA-DIRECTED DNA POLYMERASE"/>
    <property type="match status" value="1"/>
</dbReference>
<dbReference type="AlphaFoldDB" id="A0A8S9QFS7"/>
<feature type="region of interest" description="Disordered" evidence="1">
    <location>
        <begin position="127"/>
        <end position="161"/>
    </location>
</feature>
<dbReference type="InterPro" id="IPR021109">
    <property type="entry name" value="Peptidase_aspartic_dom_sf"/>
</dbReference>
<dbReference type="SUPFAM" id="SSF50630">
    <property type="entry name" value="Acid proteases"/>
    <property type="match status" value="1"/>
</dbReference>
<sequence>MKQATAGQIQNQNQRQPQSNRQDVPATGNSQPDELKGLGMMMQQLLQGQQVQAKALNQISTDINTRMDNMFTELNTKYDTVSNHIKRIDVQLTQTAESVKRQQGTLPGKSVMNPRVEHCNAAELRCEKAEGKEPKQLSAETASGAEERTEQPASSEVTAPDEPIEISPVRVYVPKVPYPIPPKHMMDPIGAEQLAGYRKMVRRLPQNISFEHAWKIRPLHMFFENCRESQEDIKALFNEALTPSLKVLPKVDDPGKFDFPCSIAGVEFKEALCDSGSSVNLVSKAIVDELGIVEVEPSLVTLAFANSSMAVPYGTIRNLPVQVVNCTLHIEFQVVEMSKDHEMPLIFGRSFMATVGALVDMPNKRVSFSNINKKVFYKAVPTISQIRYASCISVVSGEQLDIVPKKELGKKGEIKEVLDGDPHTDTKKFRATAPGGDLAMEHPEFSWSARSTQETLTPSLKVLPKVDDPGKFVFPCSIAGVEFKEALCDSGSSVNLVSREIVHKLNIVDIEPSQVKLAFANSSMTVPYGTIRNLPVQVGNCILHTEFQVVEMSKDHEMPLIFGR</sequence>
<comment type="caution">
    <text evidence="2">The sequence shown here is derived from an EMBL/GenBank/DDBJ whole genome shotgun (WGS) entry which is preliminary data.</text>
</comment>
<name>A0A8S9QFS7_BRACR</name>
<reference evidence="2" key="1">
    <citation type="submission" date="2019-12" db="EMBL/GenBank/DDBJ databases">
        <title>Genome sequencing and annotation of Brassica cretica.</title>
        <authorList>
            <person name="Studholme D.J."/>
            <person name="Sarris P."/>
        </authorList>
    </citation>
    <scope>NUCLEOTIDE SEQUENCE</scope>
    <source>
        <strain evidence="2">PFS-109/04</strain>
        <tissue evidence="2">Leaf</tissue>
    </source>
</reference>
<feature type="compositionally biased region" description="Low complexity" evidence="1">
    <location>
        <begin position="8"/>
        <end position="22"/>
    </location>
</feature>
<gene>
    <name evidence="2" type="ORF">F2Q69_00021762</name>
</gene>
<evidence type="ECO:0000313" key="3">
    <source>
        <dbReference type="Proteomes" id="UP000712600"/>
    </source>
</evidence>
<proteinExistence type="predicted"/>
<evidence type="ECO:0000256" key="1">
    <source>
        <dbReference type="SAM" id="MobiDB-lite"/>
    </source>
</evidence>
<accession>A0A8S9QFS7</accession>
<dbReference type="Gene3D" id="2.40.70.10">
    <property type="entry name" value="Acid Proteases"/>
    <property type="match status" value="2"/>
</dbReference>
<evidence type="ECO:0008006" key="4">
    <source>
        <dbReference type="Google" id="ProtNLM"/>
    </source>
</evidence>
<evidence type="ECO:0000313" key="2">
    <source>
        <dbReference type="EMBL" id="KAF3541137.1"/>
    </source>
</evidence>